<reference evidence="10" key="1">
    <citation type="submission" date="2020-11" db="EMBL/GenBank/DDBJ databases">
        <authorList>
            <person name="Tran Van P."/>
        </authorList>
    </citation>
    <scope>NUCLEOTIDE SEQUENCE</scope>
</reference>
<evidence type="ECO:0000313" key="11">
    <source>
        <dbReference type="Proteomes" id="UP000678499"/>
    </source>
</evidence>
<keyword evidence="4 8" id="KW-1133">Transmembrane helix</keyword>
<dbReference type="AlphaFoldDB" id="A0A7R9C494"/>
<dbReference type="GO" id="GO:0043022">
    <property type="term" value="F:ribosome binding"/>
    <property type="evidence" value="ECO:0007669"/>
    <property type="project" value="InterPro"/>
</dbReference>
<dbReference type="PANTHER" id="PTHR14009:SF1">
    <property type="entry name" value="MITOCHONDRIAL PROTON_CALCIUM EXCHANGER PROTEIN"/>
    <property type="match status" value="1"/>
</dbReference>
<evidence type="ECO:0000256" key="3">
    <source>
        <dbReference type="ARBA" id="ARBA00022792"/>
    </source>
</evidence>
<keyword evidence="11" id="KW-1185">Reference proteome</keyword>
<accession>A0A7R9C494</accession>
<dbReference type="EMBL" id="OA906311">
    <property type="protein sequence ID" value="CAD7285824.1"/>
    <property type="molecule type" value="Genomic_DNA"/>
</dbReference>
<dbReference type="GO" id="GO:0005743">
    <property type="term" value="C:mitochondrial inner membrane"/>
    <property type="evidence" value="ECO:0007669"/>
    <property type="project" value="UniProtKB-SubCell"/>
</dbReference>
<keyword evidence="5" id="KW-0496">Mitochondrion</keyword>
<feature type="region of interest" description="Disordered" evidence="7">
    <location>
        <begin position="95"/>
        <end position="124"/>
    </location>
</feature>
<evidence type="ECO:0000313" key="10">
    <source>
        <dbReference type="EMBL" id="CAD7285824.1"/>
    </source>
</evidence>
<keyword evidence="3" id="KW-0999">Mitochondrion inner membrane</keyword>
<dbReference type="EMBL" id="CAJPEX010024274">
    <property type="protein sequence ID" value="CAG0925976.1"/>
    <property type="molecule type" value="Genomic_DNA"/>
</dbReference>
<proteinExistence type="predicted"/>
<evidence type="ECO:0000256" key="7">
    <source>
        <dbReference type="SAM" id="MobiDB-lite"/>
    </source>
</evidence>
<feature type="non-terminal residue" evidence="10">
    <location>
        <position position="276"/>
    </location>
</feature>
<dbReference type="Proteomes" id="UP000678499">
    <property type="component" value="Unassembled WGS sequence"/>
</dbReference>
<dbReference type="OrthoDB" id="624114at2759"/>
<comment type="subcellular location">
    <subcellularLocation>
        <location evidence="1">Mitochondrion inner membrane</location>
        <topology evidence="1">Single-pass membrane protein</topology>
    </subcellularLocation>
</comment>
<protein>
    <recommendedName>
        <fullName evidence="9">Letm1 RBD domain-containing protein</fullName>
    </recommendedName>
</protein>
<evidence type="ECO:0000256" key="2">
    <source>
        <dbReference type="ARBA" id="ARBA00022692"/>
    </source>
</evidence>
<dbReference type="Pfam" id="PF07766">
    <property type="entry name" value="LETM1_RBD"/>
    <property type="match status" value="1"/>
</dbReference>
<evidence type="ECO:0000256" key="8">
    <source>
        <dbReference type="SAM" id="Phobius"/>
    </source>
</evidence>
<evidence type="ECO:0000259" key="9">
    <source>
        <dbReference type="Pfam" id="PF07766"/>
    </source>
</evidence>
<evidence type="ECO:0000256" key="1">
    <source>
        <dbReference type="ARBA" id="ARBA00004434"/>
    </source>
</evidence>
<dbReference type="InterPro" id="IPR044202">
    <property type="entry name" value="LETM1/MDM38-like"/>
</dbReference>
<organism evidence="10">
    <name type="scientific">Notodromas monacha</name>
    <dbReference type="NCBI Taxonomy" id="399045"/>
    <lineage>
        <taxon>Eukaryota</taxon>
        <taxon>Metazoa</taxon>
        <taxon>Ecdysozoa</taxon>
        <taxon>Arthropoda</taxon>
        <taxon>Crustacea</taxon>
        <taxon>Oligostraca</taxon>
        <taxon>Ostracoda</taxon>
        <taxon>Podocopa</taxon>
        <taxon>Podocopida</taxon>
        <taxon>Cypridocopina</taxon>
        <taxon>Cypridoidea</taxon>
        <taxon>Cyprididae</taxon>
        <taxon>Notodromas</taxon>
    </lineage>
</organism>
<gene>
    <name evidence="10" type="ORF">NMOB1V02_LOCUS13426</name>
</gene>
<dbReference type="PANTHER" id="PTHR14009">
    <property type="entry name" value="LEUCINE ZIPPER-EF-HAND CONTAINING TRANSMEMBRANE PROTEIN"/>
    <property type="match status" value="1"/>
</dbReference>
<evidence type="ECO:0000256" key="5">
    <source>
        <dbReference type="ARBA" id="ARBA00023128"/>
    </source>
</evidence>
<dbReference type="GO" id="GO:0030003">
    <property type="term" value="P:intracellular monoatomic cation homeostasis"/>
    <property type="evidence" value="ECO:0007669"/>
    <property type="project" value="TreeGrafter"/>
</dbReference>
<evidence type="ECO:0000256" key="4">
    <source>
        <dbReference type="ARBA" id="ARBA00022989"/>
    </source>
</evidence>
<name>A0A7R9C494_9CRUS</name>
<sequence length="276" mass="31439">MMSGAYCATFQQIRVRHGLVRRSLLINNRFSTLAKCSHFESEAISSAHFRVNSEILTARLSYVRIGGFHSYAPLCGDDKPSSKLESAVNALKEEKKDISDGKAGPALEDEKKLSKPGELAAPPSVPATALKPSIWERIKKEAAHYYHGFRLLFLNVRVCKKYVKKILRGETLSRRENQQLVRTVSDLFRLLPFSIFIIVPFMELLLPVALWLFPNMLPSTFESQNEKEEKLKKTFRIKLKMAKFLQVTLDEMAAEAKRSSHETSDKAKELVEFFQS</sequence>
<dbReference type="InterPro" id="IPR033122">
    <property type="entry name" value="LETM1-like_RBD"/>
</dbReference>
<feature type="domain" description="Letm1 RBD" evidence="9">
    <location>
        <begin position="172"/>
        <end position="275"/>
    </location>
</feature>
<keyword evidence="2 8" id="KW-0812">Transmembrane</keyword>
<evidence type="ECO:0000256" key="6">
    <source>
        <dbReference type="ARBA" id="ARBA00023136"/>
    </source>
</evidence>
<feature type="transmembrane region" description="Helical" evidence="8">
    <location>
        <begin position="190"/>
        <end position="213"/>
    </location>
</feature>
<keyword evidence="6 8" id="KW-0472">Membrane</keyword>